<dbReference type="EMBL" id="SNQI01000001">
    <property type="protein sequence ID" value="TEW77008.1"/>
    <property type="molecule type" value="Genomic_DNA"/>
</dbReference>
<dbReference type="Gene3D" id="3.40.50.300">
    <property type="entry name" value="P-loop containing nucleotide triphosphate hydrolases"/>
    <property type="match status" value="1"/>
</dbReference>
<dbReference type="SUPFAM" id="SSF52540">
    <property type="entry name" value="P-loop containing nucleoside triphosphate hydrolases"/>
    <property type="match status" value="1"/>
</dbReference>
<dbReference type="Pfam" id="PF13521">
    <property type="entry name" value="AAA_28"/>
    <property type="match status" value="1"/>
</dbReference>
<name>A0A4Y8AYU0_9FLAO</name>
<evidence type="ECO:0000313" key="2">
    <source>
        <dbReference type="EMBL" id="TEW77008.1"/>
    </source>
</evidence>
<dbReference type="InterPro" id="IPR027417">
    <property type="entry name" value="P-loop_NTPase"/>
</dbReference>
<dbReference type="InterPro" id="IPR038727">
    <property type="entry name" value="NadR/Ttd14_AAA_dom"/>
</dbReference>
<feature type="domain" description="NadR/Ttd14 AAA" evidence="1">
    <location>
        <begin position="4"/>
        <end position="168"/>
    </location>
</feature>
<sequence>MQHKIVITGGPGTGKSTVIDELSNRNFLCMPEISRQITLNAREKGIEQLFLTKPLLFSELLLEGRVNQYIEAEKKNTDLVFFDRGIPDVHAYMNYISIDYPKTYVNKSNLYRYDSIFLMPPWEEIYISDNERYENFEQALAIHNHLKRTYKKLKYPIIEVPTGTVQERTDFILAFIKQ</sequence>
<evidence type="ECO:0000259" key="1">
    <source>
        <dbReference type="Pfam" id="PF13521"/>
    </source>
</evidence>
<keyword evidence="3" id="KW-1185">Reference proteome</keyword>
<dbReference type="AlphaFoldDB" id="A0A4Y8AYU0"/>
<dbReference type="OrthoDB" id="5638848at2"/>
<gene>
    <name evidence="2" type="ORF">E2488_03930</name>
</gene>
<protein>
    <submittedName>
        <fullName evidence="2">ATPase</fullName>
    </submittedName>
</protein>
<evidence type="ECO:0000313" key="3">
    <source>
        <dbReference type="Proteomes" id="UP000298517"/>
    </source>
</evidence>
<dbReference type="RefSeq" id="WP_134247016.1">
    <property type="nucleotide sequence ID" value="NZ_SNQI01000001.1"/>
</dbReference>
<comment type="caution">
    <text evidence="2">The sequence shown here is derived from an EMBL/GenBank/DDBJ whole genome shotgun (WGS) entry which is preliminary data.</text>
</comment>
<proteinExistence type="predicted"/>
<accession>A0A4Y8AYU0</accession>
<dbReference type="Proteomes" id="UP000298517">
    <property type="component" value="Unassembled WGS sequence"/>
</dbReference>
<organism evidence="2 3">
    <name type="scientific">Gramella jeungdoensis</name>
    <dbReference type="NCBI Taxonomy" id="708091"/>
    <lineage>
        <taxon>Bacteria</taxon>
        <taxon>Pseudomonadati</taxon>
        <taxon>Bacteroidota</taxon>
        <taxon>Flavobacteriia</taxon>
        <taxon>Flavobacteriales</taxon>
        <taxon>Flavobacteriaceae</taxon>
        <taxon>Christiangramia</taxon>
    </lineage>
</organism>
<reference evidence="2 3" key="1">
    <citation type="journal article" date="2011" name="J. Microbiol.">
        <title>Gramella jeungdoensis sp. nov., isolated from a solar saltern in Korea.</title>
        <authorList>
            <person name="Joung Y."/>
            <person name="Kim H."/>
            <person name="Jang T."/>
            <person name="Ahn T.S."/>
            <person name="Joh K."/>
        </authorList>
    </citation>
    <scope>NUCLEOTIDE SEQUENCE [LARGE SCALE GENOMIC DNA]</scope>
    <source>
        <strain evidence="2 3">KCTC 23123</strain>
    </source>
</reference>